<sequence length="307" mass="35019">MANSLNEIGKLIDVSPRDAWQHEAHDFTPWLSENLDQLGEAIGLQLESEGTEVSVGPFSADILARDILGRFVLIENQLAATDHSHLGQILTYLSGLNADIVIWIATDFREPHLSAINWLNEHTSEQFSFFAIRLRVVRISDSLPAPVFDVLARPNQWERNMQKNIRQKTGESSQFSTERREFWQNYLRRYPQDENLGLQINSTSSNWLSTAKGIDLFISLYKSRNSVGVFLRGPRGTTCEEIQSRLAPHVDEFIQLVGDCDNIGEHRSFPSDDLKIDTSEPSNWDISADWLHERSHVFRNAINKIFG</sequence>
<evidence type="ECO:0008006" key="3">
    <source>
        <dbReference type="Google" id="ProtNLM"/>
    </source>
</evidence>
<dbReference type="EMBL" id="VRMQ01000003">
    <property type="protein sequence ID" value="TXN15287.1"/>
    <property type="molecule type" value="Genomic_DNA"/>
</dbReference>
<dbReference type="AlphaFoldDB" id="A0AA46L5Z0"/>
<protein>
    <recommendedName>
        <fullName evidence="3">DUF4268 domain-containing protein</fullName>
    </recommendedName>
</protein>
<accession>A0AA46L5Z0</accession>
<name>A0AA46L5Z0_VIBPH</name>
<proteinExistence type="predicted"/>
<reference evidence="1 2" key="1">
    <citation type="submission" date="2019-08" db="EMBL/GenBank/DDBJ databases">
        <title>Emerging of two pre-pandemic pathogenic O4:KUT lineages of Vibrio parahaemolyticus in coastal eastern China.</title>
        <authorList>
            <person name="Yu H."/>
        </authorList>
    </citation>
    <scope>NUCLEOTIDE SEQUENCE [LARGE SCALE GENOMIC DNA]</scope>
    <source>
        <strain evidence="1 2">HZ17-383</strain>
    </source>
</reference>
<dbReference type="Gene3D" id="3.40.1350.10">
    <property type="match status" value="1"/>
</dbReference>
<evidence type="ECO:0000313" key="1">
    <source>
        <dbReference type="EMBL" id="TXN15287.1"/>
    </source>
</evidence>
<dbReference type="RefSeq" id="WP_021484936.1">
    <property type="nucleotide sequence ID" value="NZ_CP009982.1"/>
</dbReference>
<dbReference type="Proteomes" id="UP000321504">
    <property type="component" value="Unassembled WGS sequence"/>
</dbReference>
<organism evidence="1 2">
    <name type="scientific">Vibrio parahaemolyticus</name>
    <dbReference type="NCBI Taxonomy" id="670"/>
    <lineage>
        <taxon>Bacteria</taxon>
        <taxon>Pseudomonadati</taxon>
        <taxon>Pseudomonadota</taxon>
        <taxon>Gammaproteobacteria</taxon>
        <taxon>Vibrionales</taxon>
        <taxon>Vibrionaceae</taxon>
        <taxon>Vibrio</taxon>
    </lineage>
</organism>
<evidence type="ECO:0000313" key="2">
    <source>
        <dbReference type="Proteomes" id="UP000321504"/>
    </source>
</evidence>
<dbReference type="InterPro" id="IPR011856">
    <property type="entry name" value="tRNA_endonuc-like_dom_sf"/>
</dbReference>
<dbReference type="GO" id="GO:0003676">
    <property type="term" value="F:nucleic acid binding"/>
    <property type="evidence" value="ECO:0007669"/>
    <property type="project" value="InterPro"/>
</dbReference>
<gene>
    <name evidence="1" type="ORF">FVP01_15100</name>
</gene>
<comment type="caution">
    <text evidence="1">The sequence shown here is derived from an EMBL/GenBank/DDBJ whole genome shotgun (WGS) entry which is preliminary data.</text>
</comment>